<dbReference type="STRING" id="206665.SAMN04488516_102102"/>
<evidence type="ECO:0000256" key="5">
    <source>
        <dbReference type="ARBA" id="ARBA00022781"/>
    </source>
</evidence>
<evidence type="ECO:0000313" key="17">
    <source>
        <dbReference type="Proteomes" id="UP000199602"/>
    </source>
</evidence>
<evidence type="ECO:0000256" key="2">
    <source>
        <dbReference type="ARBA" id="ARBA00022448"/>
    </source>
</evidence>
<accession>A0A1H0BBC1</accession>
<evidence type="ECO:0000256" key="12">
    <source>
        <dbReference type="ARBA" id="ARBA00037847"/>
    </source>
</evidence>
<dbReference type="GO" id="GO:0005886">
    <property type="term" value="C:plasma membrane"/>
    <property type="evidence" value="ECO:0007669"/>
    <property type="project" value="UniProtKB-SubCell"/>
</dbReference>
<evidence type="ECO:0000256" key="13">
    <source>
        <dbReference type="HAMAP-Rule" id="MF_01398"/>
    </source>
</evidence>
<comment type="similarity">
    <text evidence="1 13 14">Belongs to the ATPase B chain family.</text>
</comment>
<dbReference type="Proteomes" id="UP000199602">
    <property type="component" value="Unassembled WGS sequence"/>
</dbReference>
<proteinExistence type="inferred from homology"/>
<evidence type="ECO:0000256" key="7">
    <source>
        <dbReference type="ARBA" id="ARBA00023065"/>
    </source>
</evidence>
<dbReference type="PANTHER" id="PTHR33445:SF2">
    <property type="entry name" value="ATP SYNTHASE SUBUNIT B', CHLOROPLASTIC"/>
    <property type="match status" value="1"/>
</dbReference>
<keyword evidence="7 13" id="KW-0406">Ion transport</keyword>
<dbReference type="RefSeq" id="WP_092063150.1">
    <property type="nucleotide sequence ID" value="NZ_FNIN01000002.1"/>
</dbReference>
<evidence type="ECO:0000256" key="4">
    <source>
        <dbReference type="ARBA" id="ARBA00022692"/>
    </source>
</evidence>
<comment type="function">
    <text evidence="11">Component of the F(0) channel, it forms part of the peripheral stalk, linking F(1) to F(0). The b'-subunit is a diverged and duplicated form of b found in plants and photosynthetic bacteria.</text>
</comment>
<keyword evidence="2 13" id="KW-0813">Transport</keyword>
<evidence type="ECO:0000256" key="10">
    <source>
        <dbReference type="ARBA" id="ARBA00025198"/>
    </source>
</evidence>
<name>A0A1H0BBC1_9BACT</name>
<evidence type="ECO:0000256" key="3">
    <source>
        <dbReference type="ARBA" id="ARBA00022547"/>
    </source>
</evidence>
<feature type="coiled-coil region" evidence="15">
    <location>
        <begin position="52"/>
        <end position="79"/>
    </location>
</feature>
<dbReference type="Pfam" id="PF00430">
    <property type="entry name" value="ATP-synt_B"/>
    <property type="match status" value="1"/>
</dbReference>
<keyword evidence="8 13" id="KW-0472">Membrane</keyword>
<keyword evidence="5 13" id="KW-0375">Hydrogen ion transport</keyword>
<dbReference type="CDD" id="cd06503">
    <property type="entry name" value="ATP-synt_Fo_b"/>
    <property type="match status" value="1"/>
</dbReference>
<dbReference type="GO" id="GO:0046961">
    <property type="term" value="F:proton-transporting ATPase activity, rotational mechanism"/>
    <property type="evidence" value="ECO:0007669"/>
    <property type="project" value="TreeGrafter"/>
</dbReference>
<keyword evidence="6 13" id="KW-1133">Transmembrane helix</keyword>
<evidence type="ECO:0000256" key="1">
    <source>
        <dbReference type="ARBA" id="ARBA00005513"/>
    </source>
</evidence>
<keyword evidence="9 13" id="KW-0066">ATP synthesis</keyword>
<keyword evidence="17" id="KW-1185">Reference proteome</keyword>
<dbReference type="GO" id="GO:0045259">
    <property type="term" value="C:proton-transporting ATP synthase complex"/>
    <property type="evidence" value="ECO:0007669"/>
    <property type="project" value="UniProtKB-KW"/>
</dbReference>
<evidence type="ECO:0000313" key="16">
    <source>
        <dbReference type="EMBL" id="SDN42683.1"/>
    </source>
</evidence>
<comment type="subcellular location">
    <subcellularLocation>
        <location evidence="13">Cell membrane</location>
        <topology evidence="13">Single-pass membrane protein</topology>
    </subcellularLocation>
    <subcellularLocation>
        <location evidence="12">Endomembrane system</location>
        <topology evidence="12">Single-pass membrane protein</topology>
    </subcellularLocation>
</comment>
<dbReference type="GO" id="GO:0046933">
    <property type="term" value="F:proton-transporting ATP synthase activity, rotational mechanism"/>
    <property type="evidence" value="ECO:0007669"/>
    <property type="project" value="UniProtKB-UniRule"/>
</dbReference>
<comment type="subunit">
    <text evidence="13">F-type ATPases have 2 components, F(1) - the catalytic core - and F(0) - the membrane proton channel. F(1) has five subunits: alpha(3), beta(3), gamma(1), delta(1), epsilon(1). F(0) has three main subunits: a(1), b(2) and c(10-14). The alpha and beta chains form an alternating ring which encloses part of the gamma chain. F(1) is attached to F(0) by a central stalk formed by the gamma and epsilon chains, while a peripheral stalk is formed by the delta and b chains.</text>
</comment>
<reference evidence="16 17" key="1">
    <citation type="submission" date="2016-10" db="EMBL/GenBank/DDBJ databases">
        <authorList>
            <person name="de Groot N.N."/>
        </authorList>
    </citation>
    <scope>NUCLEOTIDE SEQUENCE [LARGE SCALE GENOMIC DNA]</scope>
    <source>
        <strain evidence="16 17">DSM 15269</strain>
    </source>
</reference>
<gene>
    <name evidence="13" type="primary">atpF</name>
    <name evidence="16" type="ORF">SAMN04488516_102102</name>
</gene>
<dbReference type="HAMAP" id="MF_01398">
    <property type="entry name" value="ATP_synth_b_bprime"/>
    <property type="match status" value="1"/>
</dbReference>
<evidence type="ECO:0000256" key="11">
    <source>
        <dbReference type="ARBA" id="ARBA00025614"/>
    </source>
</evidence>
<evidence type="ECO:0000256" key="15">
    <source>
        <dbReference type="SAM" id="Coils"/>
    </source>
</evidence>
<dbReference type="AlphaFoldDB" id="A0A1H0BBC1"/>
<organism evidence="16 17">
    <name type="scientific">Desulfonauticus submarinus</name>
    <dbReference type="NCBI Taxonomy" id="206665"/>
    <lineage>
        <taxon>Bacteria</taxon>
        <taxon>Pseudomonadati</taxon>
        <taxon>Thermodesulfobacteriota</taxon>
        <taxon>Desulfovibrionia</taxon>
        <taxon>Desulfovibrionales</taxon>
        <taxon>Desulfonauticaceae</taxon>
        <taxon>Desulfonauticus</taxon>
    </lineage>
</organism>
<keyword evidence="4 13" id="KW-0812">Transmembrane</keyword>
<evidence type="ECO:0000256" key="8">
    <source>
        <dbReference type="ARBA" id="ARBA00023136"/>
    </source>
</evidence>
<comment type="function">
    <text evidence="10 13">F(1)F(0) ATP synthase produces ATP from ADP in the presence of a proton or sodium gradient. F-type ATPases consist of two structural domains, F(1) containing the extramembraneous catalytic core and F(0) containing the membrane proton channel, linked together by a central stalk and a peripheral stalk. During catalysis, ATP synthesis in the catalytic domain of F(1) is coupled via a rotary mechanism of the central stalk subunits to proton translocation.</text>
</comment>
<dbReference type="EMBL" id="FNIN01000002">
    <property type="protein sequence ID" value="SDN42683.1"/>
    <property type="molecule type" value="Genomic_DNA"/>
</dbReference>
<keyword evidence="15" id="KW-0175">Coiled coil</keyword>
<evidence type="ECO:0000256" key="9">
    <source>
        <dbReference type="ARBA" id="ARBA00023310"/>
    </source>
</evidence>
<keyword evidence="13" id="KW-1003">Cell membrane</keyword>
<dbReference type="GO" id="GO:0012505">
    <property type="term" value="C:endomembrane system"/>
    <property type="evidence" value="ECO:0007669"/>
    <property type="project" value="UniProtKB-SubCell"/>
</dbReference>
<dbReference type="OrthoDB" id="9794968at2"/>
<evidence type="ECO:0000256" key="6">
    <source>
        <dbReference type="ARBA" id="ARBA00022989"/>
    </source>
</evidence>
<dbReference type="InterPro" id="IPR050059">
    <property type="entry name" value="ATP_synthase_B_chain"/>
</dbReference>
<protein>
    <recommendedName>
        <fullName evidence="13">ATP synthase subunit b</fullName>
    </recommendedName>
    <alternativeName>
        <fullName evidence="13">ATP synthase F(0) sector subunit b</fullName>
    </alternativeName>
    <alternativeName>
        <fullName evidence="13">ATPase subunit I</fullName>
    </alternativeName>
    <alternativeName>
        <fullName evidence="13">F-type ATPase subunit b</fullName>
        <shortName evidence="13">F-ATPase subunit b</shortName>
    </alternativeName>
</protein>
<keyword evidence="3 13" id="KW-0138">CF(0)</keyword>
<sequence length="140" mass="15690">MIELNFTFFIQLVNFLIALLVLNLILYRPIRGIMRKRAELMSSRMEEIEKFTSAAEEKLGSYESALDEARKKAQEVRGQLKEEGYVEEKALLSAAMSEAAEVIKAARAKFEQEKSAALKSLEAKVNDYAAKVASKILGEA</sequence>
<feature type="transmembrane region" description="Helical" evidence="13">
    <location>
        <begin position="6"/>
        <end position="27"/>
    </location>
</feature>
<dbReference type="InterPro" id="IPR002146">
    <property type="entry name" value="ATP_synth_b/b'su_bac/chlpt"/>
</dbReference>
<evidence type="ECO:0000256" key="14">
    <source>
        <dbReference type="RuleBase" id="RU003848"/>
    </source>
</evidence>
<dbReference type="PANTHER" id="PTHR33445">
    <property type="entry name" value="ATP SYNTHASE SUBUNIT B', CHLOROPLASTIC"/>
    <property type="match status" value="1"/>
</dbReference>